<evidence type="ECO:0000313" key="11">
    <source>
        <dbReference type="Proteomes" id="UP001155587"/>
    </source>
</evidence>
<dbReference type="Pfam" id="PF00072">
    <property type="entry name" value="Response_reg"/>
    <property type="match status" value="1"/>
</dbReference>
<dbReference type="EC" id="2.7.13.3" evidence="2"/>
<dbReference type="SUPFAM" id="SSF52172">
    <property type="entry name" value="CheY-like"/>
    <property type="match status" value="1"/>
</dbReference>
<keyword evidence="10" id="KW-0547">Nucleotide-binding</keyword>
<organism evidence="10 11">
    <name type="scientific">Vibrio qingdaonensis</name>
    <dbReference type="NCBI Taxonomy" id="2829491"/>
    <lineage>
        <taxon>Bacteria</taxon>
        <taxon>Pseudomonadati</taxon>
        <taxon>Pseudomonadota</taxon>
        <taxon>Gammaproteobacteria</taxon>
        <taxon>Vibrionales</taxon>
        <taxon>Vibrionaceae</taxon>
        <taxon>Vibrio</taxon>
    </lineage>
</organism>
<dbReference type="InterPro" id="IPR036097">
    <property type="entry name" value="HisK_dim/P_sf"/>
</dbReference>
<dbReference type="CDD" id="cd00082">
    <property type="entry name" value="HisKA"/>
    <property type="match status" value="1"/>
</dbReference>
<proteinExistence type="predicted"/>
<dbReference type="FunFam" id="3.30.565.10:FF:000010">
    <property type="entry name" value="Sensor histidine kinase RcsC"/>
    <property type="match status" value="1"/>
</dbReference>
<dbReference type="PROSITE" id="PS50110">
    <property type="entry name" value="RESPONSE_REGULATORY"/>
    <property type="match status" value="1"/>
</dbReference>
<gene>
    <name evidence="10" type="ORF">MD535_19125</name>
</gene>
<dbReference type="CDD" id="cd17546">
    <property type="entry name" value="REC_hyHK_CKI1_RcsC-like"/>
    <property type="match status" value="1"/>
</dbReference>
<feature type="domain" description="Histidine kinase" evidence="8">
    <location>
        <begin position="206"/>
        <end position="422"/>
    </location>
</feature>
<accession>A0A9X3CRD7</accession>
<dbReference type="InterPro" id="IPR004358">
    <property type="entry name" value="Sig_transdc_His_kin-like_C"/>
</dbReference>
<dbReference type="EMBL" id="JAKRRY010000031">
    <property type="protein sequence ID" value="MCW8348106.1"/>
    <property type="molecule type" value="Genomic_DNA"/>
</dbReference>
<dbReference type="Proteomes" id="UP001155587">
    <property type="component" value="Unassembled WGS sequence"/>
</dbReference>
<dbReference type="InterPro" id="IPR003661">
    <property type="entry name" value="HisK_dim/P_dom"/>
</dbReference>
<comment type="caution">
    <text evidence="10">The sequence shown here is derived from an EMBL/GenBank/DDBJ whole genome shotgun (WGS) entry which is preliminary data.</text>
</comment>
<dbReference type="SMART" id="SM00387">
    <property type="entry name" value="HATPase_c"/>
    <property type="match status" value="1"/>
</dbReference>
<keyword evidence="10" id="KW-0067">ATP-binding</keyword>
<dbReference type="Pfam" id="PF00512">
    <property type="entry name" value="HisKA"/>
    <property type="match status" value="1"/>
</dbReference>
<evidence type="ECO:0000256" key="1">
    <source>
        <dbReference type="ARBA" id="ARBA00000085"/>
    </source>
</evidence>
<name>A0A9X3CRD7_9VIBR</name>
<dbReference type="PROSITE" id="PS50109">
    <property type="entry name" value="HIS_KIN"/>
    <property type="match status" value="1"/>
</dbReference>
<dbReference type="SUPFAM" id="SSF55874">
    <property type="entry name" value="ATPase domain of HSP90 chaperone/DNA topoisomerase II/histidine kinase"/>
    <property type="match status" value="1"/>
</dbReference>
<dbReference type="PRINTS" id="PR00344">
    <property type="entry name" value="BCTRLSENSOR"/>
</dbReference>
<evidence type="ECO:0000256" key="2">
    <source>
        <dbReference type="ARBA" id="ARBA00012438"/>
    </source>
</evidence>
<keyword evidence="4" id="KW-0378">Hydrolase</keyword>
<evidence type="ECO:0000313" key="10">
    <source>
        <dbReference type="EMBL" id="MCW8348106.1"/>
    </source>
</evidence>
<feature type="modified residue" description="4-aspartylphosphate" evidence="6">
    <location>
        <position position="495"/>
    </location>
</feature>
<dbReference type="PANTHER" id="PTHR45339:SF1">
    <property type="entry name" value="HYBRID SIGNAL TRANSDUCTION HISTIDINE KINASE J"/>
    <property type="match status" value="1"/>
</dbReference>
<dbReference type="InterPro" id="IPR001789">
    <property type="entry name" value="Sig_transdc_resp-reg_receiver"/>
</dbReference>
<protein>
    <recommendedName>
        <fullName evidence="2">histidine kinase</fullName>
        <ecNumber evidence="2">2.7.13.3</ecNumber>
    </recommendedName>
</protein>
<dbReference type="SUPFAM" id="SSF47384">
    <property type="entry name" value="Homodimeric domain of signal transducing histidine kinase"/>
    <property type="match status" value="1"/>
</dbReference>
<evidence type="ECO:0000256" key="7">
    <source>
        <dbReference type="SAM" id="Coils"/>
    </source>
</evidence>
<keyword evidence="5" id="KW-0902">Two-component regulatory system</keyword>
<evidence type="ECO:0000259" key="9">
    <source>
        <dbReference type="PROSITE" id="PS50110"/>
    </source>
</evidence>
<comment type="catalytic activity">
    <reaction evidence="1">
        <text>ATP + protein L-histidine = ADP + protein N-phospho-L-histidine.</text>
        <dbReference type="EC" id="2.7.13.3"/>
    </reaction>
</comment>
<dbReference type="InterPro" id="IPR005467">
    <property type="entry name" value="His_kinase_dom"/>
</dbReference>
<dbReference type="InterPro" id="IPR036890">
    <property type="entry name" value="HATPase_C_sf"/>
</dbReference>
<dbReference type="GO" id="GO:0000155">
    <property type="term" value="F:phosphorelay sensor kinase activity"/>
    <property type="evidence" value="ECO:0007669"/>
    <property type="project" value="InterPro"/>
</dbReference>
<evidence type="ECO:0000256" key="6">
    <source>
        <dbReference type="PROSITE-ProRule" id="PRU00169"/>
    </source>
</evidence>
<sequence>MPSQAAIERKLKREKAARQAAEKLLEEKSLELFYANQKLEVALKQVEQRSEASFKRLELQQRVEKILIYFGRLFLRTNIDDVLLLDVVKQLDEISESIECSITLAPDTLPSLKLPSYVSGPPKVILEGDAHINTSIPIEVEQKQIGSINLIVSQSSVDMGFVHSQMSSVGELLSSSIYRNLITLRLVESKERAEASERATREFLAMINHELRTPLNGLLGSVELLADTKLTDSQKDLHQNLSQSGLMLRTIINDLLDFSKINAGMLELIDSEFRWYNIDSMLQSIFEHKTTEKQLNFSIDAQCLDDKIICADQERLTQVLVNLLGNAVKFTDRGHVHLNIEEENGNYVFRISDTGIGISDSAQEKLFQPFTQADRSSSRNYEGTGLGLAICKRLVELMGGSISLSSELGVGTVFKVVLPLNVETAEIHSQRVENGASASFDLSTMKVLVVDDIKLNQVIITKMLSKLAISHDVAVNGVEAVDCARKRQYDLIFMDCRMPVMDGFEATRILRAEQYQNPIVALTAGTTREERQTCFDVGMDDILSKPYTAKDLVKTLTKWNPNLA</sequence>
<dbReference type="SMART" id="SM00448">
    <property type="entry name" value="REC"/>
    <property type="match status" value="1"/>
</dbReference>
<evidence type="ECO:0000259" key="8">
    <source>
        <dbReference type="PROSITE" id="PS50109"/>
    </source>
</evidence>
<dbReference type="SMART" id="SM00388">
    <property type="entry name" value="HisKA"/>
    <property type="match status" value="1"/>
</dbReference>
<dbReference type="AlphaFoldDB" id="A0A9X3CRD7"/>
<dbReference type="GO" id="GO:0005524">
    <property type="term" value="F:ATP binding"/>
    <property type="evidence" value="ECO:0007669"/>
    <property type="project" value="UniProtKB-KW"/>
</dbReference>
<keyword evidence="11" id="KW-1185">Reference proteome</keyword>
<dbReference type="InterPro" id="IPR011006">
    <property type="entry name" value="CheY-like_superfamily"/>
</dbReference>
<evidence type="ECO:0000256" key="5">
    <source>
        <dbReference type="ARBA" id="ARBA00023012"/>
    </source>
</evidence>
<feature type="coiled-coil region" evidence="7">
    <location>
        <begin position="4"/>
        <end position="31"/>
    </location>
</feature>
<dbReference type="Pfam" id="PF02518">
    <property type="entry name" value="HATPase_c"/>
    <property type="match status" value="1"/>
</dbReference>
<evidence type="ECO:0000256" key="4">
    <source>
        <dbReference type="ARBA" id="ARBA00022801"/>
    </source>
</evidence>
<reference evidence="10" key="1">
    <citation type="submission" date="2022-02" db="EMBL/GenBank/DDBJ databases">
        <title>Vibrio sp. nov, a new bacterium isolated from seawater.</title>
        <authorList>
            <person name="Yuan Y."/>
        </authorList>
    </citation>
    <scope>NUCLEOTIDE SEQUENCE</scope>
    <source>
        <strain evidence="10">ZSDZ65</strain>
    </source>
</reference>
<feature type="domain" description="Response regulatory" evidence="9">
    <location>
        <begin position="446"/>
        <end position="560"/>
    </location>
</feature>
<keyword evidence="7" id="KW-0175">Coiled coil</keyword>
<dbReference type="Gene3D" id="3.40.50.2300">
    <property type="match status" value="1"/>
</dbReference>
<dbReference type="RefSeq" id="WP_265676669.1">
    <property type="nucleotide sequence ID" value="NZ_JAKRRY010000031.1"/>
</dbReference>
<dbReference type="PANTHER" id="PTHR45339">
    <property type="entry name" value="HYBRID SIGNAL TRANSDUCTION HISTIDINE KINASE J"/>
    <property type="match status" value="1"/>
</dbReference>
<dbReference type="InterPro" id="IPR003594">
    <property type="entry name" value="HATPase_dom"/>
</dbReference>
<evidence type="ECO:0000256" key="3">
    <source>
        <dbReference type="ARBA" id="ARBA00022553"/>
    </source>
</evidence>
<dbReference type="Gene3D" id="3.30.565.10">
    <property type="entry name" value="Histidine kinase-like ATPase, C-terminal domain"/>
    <property type="match status" value="1"/>
</dbReference>
<dbReference type="GO" id="GO:0016787">
    <property type="term" value="F:hydrolase activity"/>
    <property type="evidence" value="ECO:0007669"/>
    <property type="project" value="UniProtKB-KW"/>
</dbReference>
<dbReference type="Gene3D" id="1.10.287.130">
    <property type="match status" value="1"/>
</dbReference>
<keyword evidence="3 6" id="KW-0597">Phosphoprotein</keyword>
<dbReference type="CDD" id="cd16922">
    <property type="entry name" value="HATPase_EvgS-ArcB-TorS-like"/>
    <property type="match status" value="1"/>
</dbReference>